<sequence length="63" mass="7112">MHNRMLTAALQGLFRALPADWAEDAAESVQQAFEDELAQLDYENSPHADAFQDAVATFWRSSR</sequence>
<accession>A0A3P2A9W8</accession>
<dbReference type="EMBL" id="RQYC01000003">
    <property type="protein sequence ID" value="RRD91040.1"/>
    <property type="molecule type" value="Genomic_DNA"/>
</dbReference>
<organism evidence="1 2">
    <name type="scientific">Conchiformibius steedae</name>
    <dbReference type="NCBI Taxonomy" id="153493"/>
    <lineage>
        <taxon>Bacteria</taxon>
        <taxon>Pseudomonadati</taxon>
        <taxon>Pseudomonadota</taxon>
        <taxon>Betaproteobacteria</taxon>
        <taxon>Neisseriales</taxon>
        <taxon>Neisseriaceae</taxon>
        <taxon>Conchiformibius</taxon>
    </lineage>
</organism>
<gene>
    <name evidence="1" type="ORF">EII21_03130</name>
</gene>
<dbReference type="RefSeq" id="WP_124794269.1">
    <property type="nucleotide sequence ID" value="NZ_RQYC01000003.1"/>
</dbReference>
<protein>
    <submittedName>
        <fullName evidence="1">Uncharacterized protein</fullName>
    </submittedName>
</protein>
<keyword evidence="2" id="KW-1185">Reference proteome</keyword>
<dbReference type="Proteomes" id="UP000269923">
    <property type="component" value="Unassembled WGS sequence"/>
</dbReference>
<evidence type="ECO:0000313" key="1">
    <source>
        <dbReference type="EMBL" id="RRD91040.1"/>
    </source>
</evidence>
<dbReference type="AlphaFoldDB" id="A0A3P2A9W8"/>
<proteinExistence type="predicted"/>
<dbReference type="STRING" id="1121352.GCA_000620925_00864"/>
<evidence type="ECO:0000313" key="2">
    <source>
        <dbReference type="Proteomes" id="UP000269923"/>
    </source>
</evidence>
<comment type="caution">
    <text evidence="1">The sequence shown here is derived from an EMBL/GenBank/DDBJ whole genome shotgun (WGS) entry which is preliminary data.</text>
</comment>
<dbReference type="NCBIfam" id="NF047652">
    <property type="entry name" value="NGO1151_fam"/>
    <property type="match status" value="1"/>
</dbReference>
<dbReference type="OrthoDB" id="8605968at2"/>
<reference evidence="1 2" key="1">
    <citation type="submission" date="2018-11" db="EMBL/GenBank/DDBJ databases">
        <title>Genomes From Bacteria Associated with the Canine Oral Cavity: a Test Case for Automated Genome-Based Taxonomic Assignment.</title>
        <authorList>
            <person name="Coil D.A."/>
            <person name="Jospin G."/>
            <person name="Darling A.E."/>
            <person name="Wallis C."/>
            <person name="Davis I.J."/>
            <person name="Harris S."/>
            <person name="Eisen J.A."/>
            <person name="Holcombe L.J."/>
            <person name="O'Flynn C."/>
        </authorList>
    </citation>
    <scope>NUCLEOTIDE SEQUENCE [LARGE SCALE GENOMIC DNA]</scope>
    <source>
        <strain evidence="1 2">COT-280</strain>
    </source>
</reference>
<name>A0A3P2A9W8_9NEIS</name>